<dbReference type="AlphaFoldDB" id="A0A1Y9H360"/>
<dbReference type="EnsemblMetazoa" id="ADIR015936-RA">
    <property type="protein sequence ID" value="ADIR015936-PA"/>
    <property type="gene ID" value="ADIR015936"/>
</dbReference>
<dbReference type="Proteomes" id="UP000075884">
    <property type="component" value="Unassembled WGS sequence"/>
</dbReference>
<organism evidence="1 2">
    <name type="scientific">Anopheles dirus</name>
    <dbReference type="NCBI Taxonomy" id="7168"/>
    <lineage>
        <taxon>Eukaryota</taxon>
        <taxon>Metazoa</taxon>
        <taxon>Ecdysozoa</taxon>
        <taxon>Arthropoda</taxon>
        <taxon>Hexapoda</taxon>
        <taxon>Insecta</taxon>
        <taxon>Pterygota</taxon>
        <taxon>Neoptera</taxon>
        <taxon>Endopterygota</taxon>
        <taxon>Diptera</taxon>
        <taxon>Nematocera</taxon>
        <taxon>Culicoidea</taxon>
        <taxon>Culicidae</taxon>
        <taxon>Anophelinae</taxon>
        <taxon>Anopheles</taxon>
    </lineage>
</organism>
<reference evidence="2" key="1">
    <citation type="submission" date="2013-03" db="EMBL/GenBank/DDBJ databases">
        <title>The Genome Sequence of Anopheles dirus WRAIR2.</title>
        <authorList>
            <consortium name="The Broad Institute Genomics Platform"/>
            <person name="Neafsey D.E."/>
            <person name="Walton C."/>
            <person name="Walker B."/>
            <person name="Young S.K."/>
            <person name="Zeng Q."/>
            <person name="Gargeya S."/>
            <person name="Fitzgerald M."/>
            <person name="Haas B."/>
            <person name="Abouelleil A."/>
            <person name="Allen A.W."/>
            <person name="Alvarado L."/>
            <person name="Arachchi H.M."/>
            <person name="Berlin A.M."/>
            <person name="Chapman S.B."/>
            <person name="Gainer-Dewar J."/>
            <person name="Goldberg J."/>
            <person name="Griggs A."/>
            <person name="Gujja S."/>
            <person name="Hansen M."/>
            <person name="Howarth C."/>
            <person name="Imamovic A."/>
            <person name="Ireland A."/>
            <person name="Larimer J."/>
            <person name="McCowan C."/>
            <person name="Murphy C."/>
            <person name="Pearson M."/>
            <person name="Poon T.W."/>
            <person name="Priest M."/>
            <person name="Roberts A."/>
            <person name="Saif S."/>
            <person name="Shea T."/>
            <person name="Sisk P."/>
            <person name="Sykes S."/>
            <person name="Wortman J."/>
            <person name="Nusbaum C."/>
            <person name="Birren B."/>
        </authorList>
    </citation>
    <scope>NUCLEOTIDE SEQUENCE [LARGE SCALE GENOMIC DNA]</scope>
    <source>
        <strain evidence="2">WRAIR2</strain>
    </source>
</reference>
<protein>
    <recommendedName>
        <fullName evidence="3">ZAD domain-containing protein</fullName>
    </recommendedName>
</protein>
<sequence>MLISAPSTNEEDYCHFCFATANVYKIFPLDRPELLSIVDNFIGIQLSRELDEAFSLCKFCIDKLEGIMEYRDACRSHFETVRETRIVQQALKRIIPYLRTSDKACTTDQPVPSVPHANDSQAVNAVTLNQTVLSESTLLGSSPMTDGGRSFNRTDENTLARKRMRHSLDFDADTSDRKIRRQSNQLRHIRVLMNRFRCAMHNTDAHSVISESNVTENSTSLVDNSSLDTNSQIQAPAPACKPCSVVVQKLVIQPTNVSDV</sequence>
<dbReference type="VEuPathDB" id="VectorBase:ADIR015936"/>
<accession>A0A1Y9H360</accession>
<keyword evidence="2" id="KW-1185">Reference proteome</keyword>
<reference evidence="1" key="2">
    <citation type="submission" date="2020-05" db="UniProtKB">
        <authorList>
            <consortium name="EnsemblMetazoa"/>
        </authorList>
    </citation>
    <scope>IDENTIFICATION</scope>
    <source>
        <strain evidence="1">WRAIR2</strain>
    </source>
</reference>
<proteinExistence type="predicted"/>
<evidence type="ECO:0000313" key="2">
    <source>
        <dbReference type="Proteomes" id="UP000075884"/>
    </source>
</evidence>
<name>A0A1Y9H360_9DIPT</name>
<evidence type="ECO:0008006" key="3">
    <source>
        <dbReference type="Google" id="ProtNLM"/>
    </source>
</evidence>
<evidence type="ECO:0000313" key="1">
    <source>
        <dbReference type="EnsemblMetazoa" id="ADIR015936-PA"/>
    </source>
</evidence>